<dbReference type="Pfam" id="PF10358">
    <property type="entry name" value="NT-C2"/>
    <property type="match status" value="1"/>
</dbReference>
<feature type="domain" description="Dilute" evidence="3">
    <location>
        <begin position="464"/>
        <end position="775"/>
    </location>
</feature>
<organism evidence="5 6">
    <name type="scientific">Heterostelium pallidum (strain ATCC 26659 / Pp 5 / PN500)</name>
    <name type="common">Cellular slime mold</name>
    <name type="synonym">Polysphondylium pallidum</name>
    <dbReference type="NCBI Taxonomy" id="670386"/>
    <lineage>
        <taxon>Eukaryota</taxon>
        <taxon>Amoebozoa</taxon>
        <taxon>Evosea</taxon>
        <taxon>Eumycetozoa</taxon>
        <taxon>Dictyostelia</taxon>
        <taxon>Acytosteliales</taxon>
        <taxon>Acytosteliaceae</taxon>
        <taxon>Heterostelium</taxon>
    </lineage>
</organism>
<feature type="domain" description="C2 NT-type" evidence="4">
    <location>
        <begin position="1"/>
        <end position="132"/>
    </location>
</feature>
<dbReference type="Pfam" id="PF01843">
    <property type="entry name" value="DIL"/>
    <property type="match status" value="1"/>
</dbReference>
<evidence type="ECO:0000259" key="3">
    <source>
        <dbReference type="PROSITE" id="PS51126"/>
    </source>
</evidence>
<dbReference type="RefSeq" id="XP_020437851.1">
    <property type="nucleotide sequence ID" value="XM_020571993.1"/>
</dbReference>
<dbReference type="PANTHER" id="PTHR16027">
    <property type="entry name" value="DILUTE DOMAIN-CONTAINING PROTEIN YPR089W"/>
    <property type="match status" value="1"/>
</dbReference>
<evidence type="ECO:0000259" key="4">
    <source>
        <dbReference type="PROSITE" id="PS51840"/>
    </source>
</evidence>
<reference evidence="5 6" key="1">
    <citation type="journal article" date="2011" name="Genome Res.">
        <title>Phylogeny-wide analysis of social amoeba genomes highlights ancient origins for complex intercellular communication.</title>
        <authorList>
            <person name="Heidel A.J."/>
            <person name="Lawal H.M."/>
            <person name="Felder M."/>
            <person name="Schilde C."/>
            <person name="Helps N.R."/>
            <person name="Tunggal B."/>
            <person name="Rivero F."/>
            <person name="John U."/>
            <person name="Schleicher M."/>
            <person name="Eichinger L."/>
            <person name="Platzer M."/>
            <person name="Noegel A.A."/>
            <person name="Schaap P."/>
            <person name="Gloeckner G."/>
        </authorList>
    </citation>
    <scope>NUCLEOTIDE SEQUENCE [LARGE SCALE GENOMIC DNA]</scope>
    <source>
        <strain evidence="6">ATCC 26659 / Pp 5 / PN500</strain>
    </source>
</reference>
<accession>D3AXR8</accession>
<feature type="compositionally biased region" description="Polar residues" evidence="2">
    <location>
        <begin position="174"/>
        <end position="187"/>
    </location>
</feature>
<protein>
    <submittedName>
        <fullName evidence="5">C2 calcium/lipid-binding region-containing protein</fullName>
    </submittedName>
</protein>
<evidence type="ECO:0000256" key="2">
    <source>
        <dbReference type="SAM" id="MobiDB-lite"/>
    </source>
</evidence>
<dbReference type="GO" id="GO:0051020">
    <property type="term" value="F:GTPase binding"/>
    <property type="evidence" value="ECO:0007669"/>
    <property type="project" value="TreeGrafter"/>
</dbReference>
<keyword evidence="1" id="KW-0175">Coiled coil</keyword>
<dbReference type="OMA" id="KAVYCEV"/>
<evidence type="ECO:0000313" key="6">
    <source>
        <dbReference type="Proteomes" id="UP000001396"/>
    </source>
</evidence>
<dbReference type="PANTHER" id="PTHR16027:SF6">
    <property type="entry name" value="DILUTE DOMAIN-CONTAINING PROTEIN"/>
    <property type="match status" value="1"/>
</dbReference>
<feature type="coiled-coil region" evidence="1">
    <location>
        <begin position="307"/>
        <end position="370"/>
    </location>
</feature>
<gene>
    <name evidence="5" type="ORF">PPL_00975</name>
</gene>
<name>D3AXR8_HETP5</name>
<sequence length="824" mass="92768">MGRSHKGKDKFKKVANLKEYNGGSLFVSWRRGNSKLQGETSHVIVRNAEATFEEKITFESKFFIDSKSQKPDEKKFSMTLKEEKKKSSSGKVLGKIELDLTSYMNYKSTQPVNLSFSKGIKPEPILTCTFNTIPLKYNDKPLVKVLNKETSSKDPRLVKTISGEDYFLDKTDSASDTSVDHSQSSDISFNDSFGDDDPNDDLGESKKELRAQIDQLTKERDLADNEAFERLQKMKEMETEIENLKKQYKILQEDIDYKEKLIESIQNEKDNLINQQLIESSKALNSSNGMSEIEVIKQEKLEKMTIIANQEKEIAKLKKQVKQSQLSNSELGSLTGADIRSKYTSLQQENEEMEKTIAKLEKEISQMQEKLSVGIIPTSKKNDAFNGNNSSNEIGVVTTKSGGSVDELRRQSQSYKQELDEKTLVERTIFLAEPQFKGNLAVSGIHLFDGLVAQGILKDNKSGTRLFSSIGIALETTLKKCTNDNNLLAYWLSTSCLLLAKIEAAQQASSDDKAGLSPISSFEYQLKATIFKFYSRLIHNTYARISPILMKSILQHDIHAFNSGRLQKRKSAPDIPSLTALKTLMNGTSSSPAILSPSTSKPNSTGSAASNNNNNNNNSSIRHNQFNSNSLLDILQEFYEILRHNYVHANLITQFFSQIFFYTNALLLNSLNSINGLCSTANGFQMRIELSKIQDWVALVNLEESIVQLQQMFEITNLLVMDKKLVSDADVLEQVIASLQPHHVRHILTLFQTDQINGDPIPSGVMKAIEHIIAKSGEQQPETYDIDLTYMNQLSLDFLKDSSYRASDRREIGRTNTSNSLLKR</sequence>
<proteinExistence type="predicted"/>
<feature type="compositionally biased region" description="Acidic residues" evidence="2">
    <location>
        <begin position="193"/>
        <end position="202"/>
    </location>
</feature>
<comment type="caution">
    <text evidence="5">The sequence shown here is derived from an EMBL/GenBank/DDBJ whole genome shotgun (WGS) entry which is preliminary data.</text>
</comment>
<dbReference type="GeneID" id="31356505"/>
<feature type="compositionally biased region" description="Low complexity" evidence="2">
    <location>
        <begin position="607"/>
        <end position="620"/>
    </location>
</feature>
<dbReference type="InterPro" id="IPR052072">
    <property type="entry name" value="Vascular_dev_regulator"/>
</dbReference>
<dbReference type="Proteomes" id="UP000001396">
    <property type="component" value="Unassembled WGS sequence"/>
</dbReference>
<feature type="region of interest" description="Disordered" evidence="2">
    <location>
        <begin position="173"/>
        <end position="204"/>
    </location>
</feature>
<dbReference type="STRING" id="670386.D3AXR8"/>
<feature type="region of interest" description="Disordered" evidence="2">
    <location>
        <begin position="589"/>
        <end position="622"/>
    </location>
</feature>
<evidence type="ECO:0000313" key="5">
    <source>
        <dbReference type="EMBL" id="EFA85745.1"/>
    </source>
</evidence>
<dbReference type="SMART" id="SM01132">
    <property type="entry name" value="DIL"/>
    <property type="match status" value="1"/>
</dbReference>
<dbReference type="PROSITE" id="PS51840">
    <property type="entry name" value="C2_NT"/>
    <property type="match status" value="1"/>
</dbReference>
<evidence type="ECO:0000256" key="1">
    <source>
        <dbReference type="SAM" id="Coils"/>
    </source>
</evidence>
<dbReference type="AlphaFoldDB" id="D3AXR8"/>
<feature type="compositionally biased region" description="Low complexity" evidence="2">
    <location>
        <begin position="589"/>
        <end position="600"/>
    </location>
</feature>
<keyword evidence="6" id="KW-1185">Reference proteome</keyword>
<dbReference type="InParanoid" id="D3AXR8"/>
<dbReference type="PROSITE" id="PS51126">
    <property type="entry name" value="DILUTE"/>
    <property type="match status" value="1"/>
</dbReference>
<dbReference type="EMBL" id="ADBJ01000004">
    <property type="protein sequence ID" value="EFA85745.1"/>
    <property type="molecule type" value="Genomic_DNA"/>
</dbReference>
<dbReference type="InterPro" id="IPR002710">
    <property type="entry name" value="Dilute_dom"/>
</dbReference>
<dbReference type="InterPro" id="IPR019448">
    <property type="entry name" value="NT-C2"/>
</dbReference>